<evidence type="ECO:0000313" key="1">
    <source>
        <dbReference type="EMBL" id="TCQ03080.1"/>
    </source>
</evidence>
<sequence>MIVNGKEMDFQEGITVEQLLNELNLPKEKVVVEVNLNIIDVSTYSSTALNKGDRVEIVRFVGGG</sequence>
<reference evidence="1 2" key="1">
    <citation type="submission" date="2019-03" db="EMBL/GenBank/DDBJ databases">
        <title>Genomic Encyclopedia of Type Strains, Phase IV (KMG-IV): sequencing the most valuable type-strain genomes for metagenomic binning, comparative biology and taxonomic classification.</title>
        <authorList>
            <person name="Goeker M."/>
        </authorList>
    </citation>
    <scope>NUCLEOTIDE SEQUENCE [LARGE SCALE GENOMIC DNA]</scope>
    <source>
        <strain evidence="1 2">DSM 100013</strain>
    </source>
</reference>
<name>A0A4R2THL8_9FIRM</name>
<dbReference type="RefSeq" id="WP_132848146.1">
    <property type="nucleotide sequence ID" value="NZ_CP058648.1"/>
</dbReference>
<dbReference type="InterPro" id="IPR012675">
    <property type="entry name" value="Beta-grasp_dom_sf"/>
</dbReference>
<dbReference type="OrthoDB" id="9798559at2"/>
<accession>A0A4R2THL8</accession>
<dbReference type="InterPro" id="IPR003749">
    <property type="entry name" value="ThiS/MoaD-like"/>
</dbReference>
<dbReference type="CDD" id="cd00565">
    <property type="entry name" value="Ubl_ThiS"/>
    <property type="match status" value="1"/>
</dbReference>
<evidence type="ECO:0000313" key="2">
    <source>
        <dbReference type="Proteomes" id="UP000295504"/>
    </source>
</evidence>
<dbReference type="EMBL" id="SLYC01000011">
    <property type="protein sequence ID" value="TCQ03080.1"/>
    <property type="molecule type" value="Genomic_DNA"/>
</dbReference>
<dbReference type="InterPro" id="IPR010035">
    <property type="entry name" value="Thi_S"/>
</dbReference>
<dbReference type="Pfam" id="PF02597">
    <property type="entry name" value="ThiS"/>
    <property type="match status" value="1"/>
</dbReference>
<dbReference type="NCBIfam" id="TIGR01683">
    <property type="entry name" value="thiS"/>
    <property type="match status" value="1"/>
</dbReference>
<dbReference type="InterPro" id="IPR016155">
    <property type="entry name" value="Mopterin_synth/thiamin_S_b"/>
</dbReference>
<dbReference type="PANTHER" id="PTHR34472">
    <property type="entry name" value="SULFUR CARRIER PROTEIN THIS"/>
    <property type="match status" value="1"/>
</dbReference>
<dbReference type="PANTHER" id="PTHR34472:SF1">
    <property type="entry name" value="SULFUR CARRIER PROTEIN THIS"/>
    <property type="match status" value="1"/>
</dbReference>
<organism evidence="1 2">
    <name type="scientific">Serpentinicella alkaliphila</name>
    <dbReference type="NCBI Taxonomy" id="1734049"/>
    <lineage>
        <taxon>Bacteria</taxon>
        <taxon>Bacillati</taxon>
        <taxon>Bacillota</taxon>
        <taxon>Clostridia</taxon>
        <taxon>Peptostreptococcales</taxon>
        <taxon>Natronincolaceae</taxon>
        <taxon>Serpentinicella</taxon>
    </lineage>
</organism>
<proteinExistence type="predicted"/>
<dbReference type="Gene3D" id="3.10.20.30">
    <property type="match status" value="1"/>
</dbReference>
<gene>
    <name evidence="1" type="ORF">EDD79_101144</name>
</gene>
<dbReference type="SUPFAM" id="SSF54285">
    <property type="entry name" value="MoaD/ThiS"/>
    <property type="match status" value="1"/>
</dbReference>
<dbReference type="AlphaFoldDB" id="A0A4R2THL8"/>
<dbReference type="Proteomes" id="UP000295504">
    <property type="component" value="Unassembled WGS sequence"/>
</dbReference>
<keyword evidence="2" id="KW-1185">Reference proteome</keyword>
<protein>
    <submittedName>
        <fullName evidence="1">Sulfur carrier protein</fullName>
    </submittedName>
</protein>
<comment type="caution">
    <text evidence="1">The sequence shown here is derived from an EMBL/GenBank/DDBJ whole genome shotgun (WGS) entry which is preliminary data.</text>
</comment>